<accession>A0A6B8RE01</accession>
<evidence type="ECO:0000256" key="1">
    <source>
        <dbReference type="ARBA" id="ARBA00023015"/>
    </source>
</evidence>
<evidence type="ECO:0000256" key="2">
    <source>
        <dbReference type="ARBA" id="ARBA00023125"/>
    </source>
</evidence>
<dbReference type="SUPFAM" id="SSF46689">
    <property type="entry name" value="Homeodomain-like"/>
    <property type="match status" value="1"/>
</dbReference>
<dbReference type="AlphaFoldDB" id="A0A6B8RE01"/>
<keyword evidence="2" id="KW-0238">DNA-binding</keyword>
<proteinExistence type="predicted"/>
<dbReference type="PANTHER" id="PTHR43280">
    <property type="entry name" value="ARAC-FAMILY TRANSCRIPTIONAL REGULATOR"/>
    <property type="match status" value="1"/>
</dbReference>
<keyword evidence="1" id="KW-0805">Transcription regulation</keyword>
<gene>
    <name evidence="6" type="ORF">EHS13_05730</name>
</gene>
<dbReference type="GO" id="GO:0003700">
    <property type="term" value="F:DNA-binding transcription factor activity"/>
    <property type="evidence" value="ECO:0007669"/>
    <property type="project" value="InterPro"/>
</dbReference>
<sequence>MGLLQKYKSRKYLQRVFLYINLMIITFTIVSSTALYLYSERISLDSQREANEKVLLQMNYNVTYMNEIAKNFAVSMFFDLDIISLLNDSNWVDIDQIQKINRINKKINSNSFIHSLVLYNSKKNEYFTGGNLANREVLINTMDDYLSGRKQMNKMQFIPIKFPAKSNATEQNIDVFSLFMYDSLTQYSKSQSALIINIKPEWLFQNIEIMNGFSANKAGRMFIMDQNSEAFSPTLYPNIANDELKKRINQQIKSTNKTASQFTYTSNHQKQIVNYIINSPNNWIIVNVQPYEELLGAVKKIRIASIIIILVSILLAAIVSLFVSNKLYNPVERLLRQFRRPTDTDLEQATKKERFDELHYMSAIYSNVMDKLNVAETTQDMNESIVKSYYLRKLIMDSSSFSPEELRECAENQRFKIDMNNPLLVGVIQIDNYRSFSESKTIAQQKLYHFALTNICEEIISEHMTCEIIEARSEHLVLLVNIKKDYEAAAAQLPALIQRIQAIMTEYYHVTFTAALSEPSSDYREITYHYGKALEYLMYRMNYGTNSLITPQMVQTNLENQEQHIPSELEKKLVEAIKSNHLESVTDQINKIQIMVSRMNSDAVFLALMHLSVIISQTLREMNYNKLSPILIDLRTLKQNIIEKETLEEIFSEIIDLFSKIFTEQSEQEGNKSNVIVDIIKEIILTNYSDMNLSLQGISAMLKMSSVYVGRVFKKQEDISVAEYINELRLSKSIELLVNHNLTIHEIVEKVGFGNQNYYFKMFKNKFGTTPKEYRIKKSLN</sequence>
<keyword evidence="3" id="KW-0804">Transcription</keyword>
<name>A0A6B8RE01_9BACL</name>
<evidence type="ECO:0000313" key="6">
    <source>
        <dbReference type="EMBL" id="QGQ94439.1"/>
    </source>
</evidence>
<dbReference type="InterPro" id="IPR018060">
    <property type="entry name" value="HTH_AraC"/>
</dbReference>
<protein>
    <submittedName>
        <fullName evidence="6">AraC family transcriptional regulator</fullName>
    </submittedName>
</protein>
<keyword evidence="7" id="KW-1185">Reference proteome</keyword>
<reference evidence="7" key="1">
    <citation type="submission" date="2018-11" db="EMBL/GenBank/DDBJ databases">
        <title>Complete genome sequence of Paenibacillus sp. ML311-T8.</title>
        <authorList>
            <person name="Nam Y.-D."/>
            <person name="Kang J."/>
            <person name="Chung W.-H."/>
            <person name="Park Y.S."/>
        </authorList>
    </citation>
    <scope>NUCLEOTIDE SEQUENCE [LARGE SCALE GENOMIC DNA]</scope>
    <source>
        <strain evidence="7">ML311-T8</strain>
    </source>
</reference>
<evidence type="ECO:0000256" key="3">
    <source>
        <dbReference type="ARBA" id="ARBA00023163"/>
    </source>
</evidence>
<keyword evidence="4" id="KW-0812">Transmembrane</keyword>
<keyword evidence="4" id="KW-1133">Transmembrane helix</keyword>
<feature type="transmembrane region" description="Helical" evidence="4">
    <location>
        <begin position="16"/>
        <end position="38"/>
    </location>
</feature>
<organism evidence="6 7">
    <name type="scientific">Paenibacillus psychroresistens</name>
    <dbReference type="NCBI Taxonomy" id="1778678"/>
    <lineage>
        <taxon>Bacteria</taxon>
        <taxon>Bacillati</taxon>
        <taxon>Bacillota</taxon>
        <taxon>Bacilli</taxon>
        <taxon>Bacillales</taxon>
        <taxon>Paenibacillaceae</taxon>
        <taxon>Paenibacillus</taxon>
    </lineage>
</organism>
<dbReference type="Proteomes" id="UP000426246">
    <property type="component" value="Chromosome"/>
</dbReference>
<feature type="domain" description="HTH araC/xylS-type" evidence="5">
    <location>
        <begin position="678"/>
        <end position="777"/>
    </location>
</feature>
<dbReference type="Gene3D" id="6.10.340.10">
    <property type="match status" value="1"/>
</dbReference>
<dbReference type="PRINTS" id="PR00032">
    <property type="entry name" value="HTHARAC"/>
</dbReference>
<dbReference type="Gene3D" id="1.10.10.60">
    <property type="entry name" value="Homeodomain-like"/>
    <property type="match status" value="2"/>
</dbReference>
<keyword evidence="4" id="KW-0472">Membrane</keyword>
<dbReference type="InterPro" id="IPR009057">
    <property type="entry name" value="Homeodomain-like_sf"/>
</dbReference>
<dbReference type="PROSITE" id="PS01124">
    <property type="entry name" value="HTH_ARAC_FAMILY_2"/>
    <property type="match status" value="1"/>
</dbReference>
<dbReference type="GO" id="GO:0043565">
    <property type="term" value="F:sequence-specific DNA binding"/>
    <property type="evidence" value="ECO:0007669"/>
    <property type="project" value="InterPro"/>
</dbReference>
<evidence type="ECO:0000259" key="5">
    <source>
        <dbReference type="PROSITE" id="PS01124"/>
    </source>
</evidence>
<dbReference type="OrthoDB" id="2484341at2"/>
<dbReference type="KEGG" id="ppsc:EHS13_05730"/>
<dbReference type="EMBL" id="CP034235">
    <property type="protein sequence ID" value="QGQ94439.1"/>
    <property type="molecule type" value="Genomic_DNA"/>
</dbReference>
<dbReference type="InterPro" id="IPR020449">
    <property type="entry name" value="Tscrpt_reg_AraC-type_HTH"/>
</dbReference>
<dbReference type="Pfam" id="PF12833">
    <property type="entry name" value="HTH_18"/>
    <property type="match status" value="1"/>
</dbReference>
<dbReference type="PANTHER" id="PTHR43280:SF2">
    <property type="entry name" value="HTH-TYPE TRANSCRIPTIONAL REGULATOR EXSA"/>
    <property type="match status" value="1"/>
</dbReference>
<evidence type="ECO:0000313" key="7">
    <source>
        <dbReference type="Proteomes" id="UP000426246"/>
    </source>
</evidence>
<dbReference type="SMART" id="SM00342">
    <property type="entry name" value="HTH_ARAC"/>
    <property type="match status" value="1"/>
</dbReference>
<evidence type="ECO:0000256" key="4">
    <source>
        <dbReference type="SAM" id="Phobius"/>
    </source>
</evidence>
<feature type="transmembrane region" description="Helical" evidence="4">
    <location>
        <begin position="303"/>
        <end position="323"/>
    </location>
</feature>